<evidence type="ECO:0000313" key="1">
    <source>
        <dbReference type="EMBL" id="JAH76454.1"/>
    </source>
</evidence>
<reference evidence="1" key="1">
    <citation type="submission" date="2014-11" db="EMBL/GenBank/DDBJ databases">
        <authorList>
            <person name="Amaro Gonzalez C."/>
        </authorList>
    </citation>
    <scope>NUCLEOTIDE SEQUENCE</scope>
</reference>
<dbReference type="AlphaFoldDB" id="A0A0E9VE98"/>
<reference evidence="1" key="2">
    <citation type="journal article" date="2015" name="Fish Shellfish Immunol.">
        <title>Early steps in the European eel (Anguilla anguilla)-Vibrio vulnificus interaction in the gills: Role of the RtxA13 toxin.</title>
        <authorList>
            <person name="Callol A."/>
            <person name="Pajuelo D."/>
            <person name="Ebbesson L."/>
            <person name="Teles M."/>
            <person name="MacKenzie S."/>
            <person name="Amaro C."/>
        </authorList>
    </citation>
    <scope>NUCLEOTIDE SEQUENCE</scope>
</reference>
<sequence>MQTIVMPQEQNGKKKVHTKKMVEFHSKVLLPDQTINNWFDY</sequence>
<name>A0A0E9VE98_ANGAN</name>
<accession>A0A0E9VE98</accession>
<protein>
    <submittedName>
        <fullName evidence="1">Uncharacterized protein</fullName>
    </submittedName>
</protein>
<organism evidence="1">
    <name type="scientific">Anguilla anguilla</name>
    <name type="common">European freshwater eel</name>
    <name type="synonym">Muraena anguilla</name>
    <dbReference type="NCBI Taxonomy" id="7936"/>
    <lineage>
        <taxon>Eukaryota</taxon>
        <taxon>Metazoa</taxon>
        <taxon>Chordata</taxon>
        <taxon>Craniata</taxon>
        <taxon>Vertebrata</taxon>
        <taxon>Euteleostomi</taxon>
        <taxon>Actinopterygii</taxon>
        <taxon>Neopterygii</taxon>
        <taxon>Teleostei</taxon>
        <taxon>Anguilliformes</taxon>
        <taxon>Anguillidae</taxon>
        <taxon>Anguilla</taxon>
    </lineage>
</organism>
<proteinExistence type="predicted"/>
<dbReference type="EMBL" id="GBXM01032123">
    <property type="protein sequence ID" value="JAH76454.1"/>
    <property type="molecule type" value="Transcribed_RNA"/>
</dbReference>